<protein>
    <recommendedName>
        <fullName evidence="4">DUF4157 domain-containing protein</fullName>
    </recommendedName>
</protein>
<proteinExistence type="predicted"/>
<evidence type="ECO:0000313" key="2">
    <source>
        <dbReference type="EMBL" id="MFC7336581.1"/>
    </source>
</evidence>
<dbReference type="Proteomes" id="UP001596472">
    <property type="component" value="Unassembled WGS sequence"/>
</dbReference>
<evidence type="ECO:0000313" key="3">
    <source>
        <dbReference type="Proteomes" id="UP001596472"/>
    </source>
</evidence>
<comment type="caution">
    <text evidence="2">The sequence shown here is derived from an EMBL/GenBank/DDBJ whole genome shotgun (WGS) entry which is preliminary data.</text>
</comment>
<dbReference type="RefSeq" id="WP_379709966.1">
    <property type="nucleotide sequence ID" value="NZ_JBHTBS010000002.1"/>
</dbReference>
<evidence type="ECO:0000256" key="1">
    <source>
        <dbReference type="SAM" id="MobiDB-lite"/>
    </source>
</evidence>
<gene>
    <name evidence="2" type="ORF">ACFQY0_05275</name>
</gene>
<sequence length="72" mass="7821">MAEKFDPSPSELAEHERAAMELTRLRRKGIHCHLENHPDGSQCHVDVVKDPEADIAAHGDAATPSASPGRPE</sequence>
<organism evidence="2 3">
    <name type="scientific">Haloferula chungangensis</name>
    <dbReference type="NCBI Taxonomy" id="1048331"/>
    <lineage>
        <taxon>Bacteria</taxon>
        <taxon>Pseudomonadati</taxon>
        <taxon>Verrucomicrobiota</taxon>
        <taxon>Verrucomicrobiia</taxon>
        <taxon>Verrucomicrobiales</taxon>
        <taxon>Verrucomicrobiaceae</taxon>
        <taxon>Haloferula</taxon>
    </lineage>
</organism>
<accession>A0ABW2L4T9</accession>
<dbReference type="EMBL" id="JBHTBS010000002">
    <property type="protein sequence ID" value="MFC7336581.1"/>
    <property type="molecule type" value="Genomic_DNA"/>
</dbReference>
<feature type="region of interest" description="Disordered" evidence="1">
    <location>
        <begin position="51"/>
        <end position="72"/>
    </location>
</feature>
<evidence type="ECO:0008006" key="4">
    <source>
        <dbReference type="Google" id="ProtNLM"/>
    </source>
</evidence>
<name>A0ABW2L4T9_9BACT</name>
<keyword evidence="3" id="KW-1185">Reference proteome</keyword>
<reference evidence="3" key="1">
    <citation type="journal article" date="2019" name="Int. J. Syst. Evol. Microbiol.">
        <title>The Global Catalogue of Microorganisms (GCM) 10K type strain sequencing project: providing services to taxonomists for standard genome sequencing and annotation.</title>
        <authorList>
            <consortium name="The Broad Institute Genomics Platform"/>
            <consortium name="The Broad Institute Genome Sequencing Center for Infectious Disease"/>
            <person name="Wu L."/>
            <person name="Ma J."/>
        </authorList>
    </citation>
    <scope>NUCLEOTIDE SEQUENCE [LARGE SCALE GENOMIC DNA]</scope>
    <source>
        <strain evidence="3">CGMCC 4.1467</strain>
    </source>
</reference>